<dbReference type="EMBL" id="CAJVPY010012947">
    <property type="protein sequence ID" value="CAG8737556.1"/>
    <property type="molecule type" value="Genomic_DNA"/>
</dbReference>
<comment type="caution">
    <text evidence="1">The sequence shown here is derived from an EMBL/GenBank/DDBJ whole genome shotgun (WGS) entry which is preliminary data.</text>
</comment>
<accession>A0A9N9IHP6</accession>
<gene>
    <name evidence="1" type="ORF">DERYTH_LOCUS15695</name>
</gene>
<organism evidence="1 2">
    <name type="scientific">Dentiscutata erythropus</name>
    <dbReference type="NCBI Taxonomy" id="1348616"/>
    <lineage>
        <taxon>Eukaryota</taxon>
        <taxon>Fungi</taxon>
        <taxon>Fungi incertae sedis</taxon>
        <taxon>Mucoromycota</taxon>
        <taxon>Glomeromycotina</taxon>
        <taxon>Glomeromycetes</taxon>
        <taxon>Diversisporales</taxon>
        <taxon>Gigasporaceae</taxon>
        <taxon>Dentiscutata</taxon>
    </lineage>
</organism>
<protein>
    <submittedName>
        <fullName evidence="1">9193_t:CDS:1</fullName>
    </submittedName>
</protein>
<reference evidence="1" key="1">
    <citation type="submission" date="2021-06" db="EMBL/GenBank/DDBJ databases">
        <authorList>
            <person name="Kallberg Y."/>
            <person name="Tangrot J."/>
            <person name="Rosling A."/>
        </authorList>
    </citation>
    <scope>NUCLEOTIDE SEQUENCE</scope>
    <source>
        <strain evidence="1">MA453B</strain>
    </source>
</reference>
<keyword evidence="2" id="KW-1185">Reference proteome</keyword>
<feature type="non-terminal residue" evidence="1">
    <location>
        <position position="225"/>
    </location>
</feature>
<dbReference type="OrthoDB" id="2435783at2759"/>
<proteinExistence type="predicted"/>
<dbReference type="AlphaFoldDB" id="A0A9N9IHP6"/>
<dbReference type="Proteomes" id="UP000789405">
    <property type="component" value="Unassembled WGS sequence"/>
</dbReference>
<evidence type="ECO:0000313" key="2">
    <source>
        <dbReference type="Proteomes" id="UP000789405"/>
    </source>
</evidence>
<name>A0A9N9IHP6_9GLOM</name>
<sequence>MGSLSGALSGTLPGTLCGKLSDTLCGSLSVGTLTVILYRNCIAITAATAEQLQISPNYTNYTGASIPPRKHSTLHKCLYIPPKITLRNNIMEIIVIGSILKIAVEEDGWKSIVKKVFVLGSSDIQLNNSERIDLQSEGIRRLLRSLNLVSSLDLTRYDIRNMNDLRLLSQVKSKLLNYTREFPSLKLSRGTCTWTEFKPYARRHFRAFKDYLREQNPPIDAPAKM</sequence>
<evidence type="ECO:0000313" key="1">
    <source>
        <dbReference type="EMBL" id="CAG8737556.1"/>
    </source>
</evidence>